<sequence>MSISFAKAQSNPFAHGPVEEMQEWIEINKHVPAIEELSDEKIIESVSNPQEIPVLDVKSEDEEAATQNAATIS</sequence>
<dbReference type="Proteomes" id="UP001458880">
    <property type="component" value="Unassembled WGS sequence"/>
</dbReference>
<dbReference type="AlphaFoldDB" id="A0AAW1KHH6"/>
<proteinExistence type="predicted"/>
<evidence type="ECO:0000313" key="1">
    <source>
        <dbReference type="EMBL" id="KAK9719150.1"/>
    </source>
</evidence>
<protein>
    <submittedName>
        <fullName evidence="1">Uncharacterized protein</fullName>
    </submittedName>
</protein>
<gene>
    <name evidence="1" type="ORF">QE152_g22798</name>
</gene>
<organism evidence="1 2">
    <name type="scientific">Popillia japonica</name>
    <name type="common">Japanese beetle</name>
    <dbReference type="NCBI Taxonomy" id="7064"/>
    <lineage>
        <taxon>Eukaryota</taxon>
        <taxon>Metazoa</taxon>
        <taxon>Ecdysozoa</taxon>
        <taxon>Arthropoda</taxon>
        <taxon>Hexapoda</taxon>
        <taxon>Insecta</taxon>
        <taxon>Pterygota</taxon>
        <taxon>Neoptera</taxon>
        <taxon>Endopterygota</taxon>
        <taxon>Coleoptera</taxon>
        <taxon>Polyphaga</taxon>
        <taxon>Scarabaeiformia</taxon>
        <taxon>Scarabaeidae</taxon>
        <taxon>Rutelinae</taxon>
        <taxon>Popillia</taxon>
    </lineage>
</organism>
<evidence type="ECO:0000313" key="2">
    <source>
        <dbReference type="Proteomes" id="UP001458880"/>
    </source>
</evidence>
<comment type="caution">
    <text evidence="1">The sequence shown here is derived from an EMBL/GenBank/DDBJ whole genome shotgun (WGS) entry which is preliminary data.</text>
</comment>
<accession>A0AAW1KHH6</accession>
<dbReference type="EMBL" id="JASPKY010000222">
    <property type="protein sequence ID" value="KAK9719150.1"/>
    <property type="molecule type" value="Genomic_DNA"/>
</dbReference>
<reference evidence="1 2" key="1">
    <citation type="journal article" date="2024" name="BMC Genomics">
        <title>De novo assembly and annotation of Popillia japonica's genome with initial clues to its potential as an invasive pest.</title>
        <authorList>
            <person name="Cucini C."/>
            <person name="Boschi S."/>
            <person name="Funari R."/>
            <person name="Cardaioli E."/>
            <person name="Iannotti N."/>
            <person name="Marturano G."/>
            <person name="Paoli F."/>
            <person name="Bruttini M."/>
            <person name="Carapelli A."/>
            <person name="Frati F."/>
            <person name="Nardi F."/>
        </authorList>
    </citation>
    <scope>NUCLEOTIDE SEQUENCE [LARGE SCALE GENOMIC DNA]</scope>
    <source>
        <strain evidence="1">DMR45628</strain>
    </source>
</reference>
<keyword evidence="2" id="KW-1185">Reference proteome</keyword>
<name>A0AAW1KHH6_POPJA</name>